<protein>
    <submittedName>
        <fullName evidence="2">FlxA-like family protein</fullName>
    </submittedName>
</protein>
<organism evidence="2 3">
    <name type="scientific">Undibacterium rivi</name>
    <dbReference type="NCBI Taxonomy" id="2828729"/>
    <lineage>
        <taxon>Bacteria</taxon>
        <taxon>Pseudomonadati</taxon>
        <taxon>Pseudomonadota</taxon>
        <taxon>Betaproteobacteria</taxon>
        <taxon>Burkholderiales</taxon>
        <taxon>Oxalobacteraceae</taxon>
        <taxon>Undibacterium</taxon>
    </lineage>
</organism>
<feature type="coiled-coil region" evidence="1">
    <location>
        <begin position="19"/>
        <end position="83"/>
    </location>
</feature>
<dbReference type="Proteomes" id="UP000682982">
    <property type="component" value="Unassembled WGS sequence"/>
</dbReference>
<sequence length="117" mass="12555">MPVYPVDAATAVGSTSAISAASHAQIAALQRQLATLQKELTDAEKTATTEVSQRQMLQLRLQIAEVEQKIARLKLEQSQAVNEAASNNATTSIQDTQNAAPAVHPTETLGNRIDQYI</sequence>
<name>A0ABS5H3L6_9BURK</name>
<evidence type="ECO:0000313" key="2">
    <source>
        <dbReference type="EMBL" id="MBR7793328.1"/>
    </source>
</evidence>
<keyword evidence="1" id="KW-0175">Coiled coil</keyword>
<reference evidence="2 3" key="1">
    <citation type="submission" date="2021-04" db="EMBL/GenBank/DDBJ databases">
        <title>novel species isolated from subtropical streams in China.</title>
        <authorList>
            <person name="Lu H."/>
        </authorList>
    </citation>
    <scope>NUCLEOTIDE SEQUENCE [LARGE SCALE GENOMIC DNA]</scope>
    <source>
        <strain evidence="2 3">FT147W</strain>
    </source>
</reference>
<dbReference type="InterPro" id="IPR025577">
    <property type="entry name" value="FlxA"/>
</dbReference>
<gene>
    <name evidence="2" type="ORF">KDM87_12025</name>
</gene>
<comment type="caution">
    <text evidence="2">The sequence shown here is derived from an EMBL/GenBank/DDBJ whole genome shotgun (WGS) entry which is preliminary data.</text>
</comment>
<dbReference type="RefSeq" id="WP_212679322.1">
    <property type="nucleotide sequence ID" value="NZ_JAGSPK010000004.1"/>
</dbReference>
<evidence type="ECO:0000256" key="1">
    <source>
        <dbReference type="SAM" id="Coils"/>
    </source>
</evidence>
<accession>A0ABS5H3L6</accession>
<evidence type="ECO:0000313" key="3">
    <source>
        <dbReference type="Proteomes" id="UP000682982"/>
    </source>
</evidence>
<dbReference type="Pfam" id="PF14282">
    <property type="entry name" value="FlxA"/>
    <property type="match status" value="1"/>
</dbReference>
<dbReference type="EMBL" id="JAGSPK010000004">
    <property type="protein sequence ID" value="MBR7793328.1"/>
    <property type="molecule type" value="Genomic_DNA"/>
</dbReference>
<keyword evidence="3" id="KW-1185">Reference proteome</keyword>
<proteinExistence type="predicted"/>